<gene>
    <name evidence="1" type="ORF">DI598_04515</name>
</gene>
<evidence type="ECO:0000313" key="2">
    <source>
        <dbReference type="Proteomes" id="UP000249645"/>
    </source>
</evidence>
<comment type="caution">
    <text evidence="1">The sequence shown here is derived from an EMBL/GenBank/DDBJ whole genome shotgun (WGS) entry which is preliminary data.</text>
</comment>
<proteinExistence type="predicted"/>
<sequence>MKKGIGIIIFLVLVQYNAFADGYWLELTGSGHRGDTLFIKIRYGGVDEQKHRYIKSGTALDKMNGFHLYIIDNEGKKKTIPIQQFSNYWEGCYTPKANGSYRILAIDSTLPVVERSDTLQNIKPIQYLCSLYQVGNTNRVITNDQYLDLIANINNNTVQIKSFIGKNKIENNHKLRIFYPGNHDESLDIKNNTSELLLKEKGMYLIRLDWVEKKKGILNRKRFYSIRHRCDYTLYNR</sequence>
<accession>A0A2W5F9L3</accession>
<evidence type="ECO:0000313" key="1">
    <source>
        <dbReference type="EMBL" id="PZP50894.1"/>
    </source>
</evidence>
<dbReference type="AlphaFoldDB" id="A0A2W5F9L3"/>
<dbReference type="Proteomes" id="UP000249645">
    <property type="component" value="Unassembled WGS sequence"/>
</dbReference>
<name>A0A2W5F9L3_9SPHI</name>
<protein>
    <submittedName>
        <fullName evidence="1">Uncharacterized protein</fullName>
    </submittedName>
</protein>
<dbReference type="EMBL" id="QFOI01000049">
    <property type="protein sequence ID" value="PZP50894.1"/>
    <property type="molecule type" value="Genomic_DNA"/>
</dbReference>
<reference evidence="1 2" key="1">
    <citation type="submission" date="2017-11" db="EMBL/GenBank/DDBJ databases">
        <title>Infants hospitalized years apart are colonized by the same room-sourced microbial strains.</title>
        <authorList>
            <person name="Brooks B."/>
            <person name="Olm M.R."/>
            <person name="Firek B.A."/>
            <person name="Baker R."/>
            <person name="Thomas B.C."/>
            <person name="Morowitz M.J."/>
            <person name="Banfield J.F."/>
        </authorList>
    </citation>
    <scope>NUCLEOTIDE SEQUENCE [LARGE SCALE GENOMIC DNA]</scope>
    <source>
        <strain evidence="1">S2_009_000_R2_76</strain>
    </source>
</reference>
<organism evidence="1 2">
    <name type="scientific">Pseudopedobacter saltans</name>
    <dbReference type="NCBI Taxonomy" id="151895"/>
    <lineage>
        <taxon>Bacteria</taxon>
        <taxon>Pseudomonadati</taxon>
        <taxon>Bacteroidota</taxon>
        <taxon>Sphingobacteriia</taxon>
        <taxon>Sphingobacteriales</taxon>
        <taxon>Sphingobacteriaceae</taxon>
        <taxon>Pseudopedobacter</taxon>
    </lineage>
</organism>